<gene>
    <name evidence="2" type="ORF">WSI_02680</name>
</gene>
<evidence type="ECO:0000256" key="1">
    <source>
        <dbReference type="SAM" id="MobiDB-lite"/>
    </source>
</evidence>
<evidence type="ECO:0000313" key="2">
    <source>
        <dbReference type="EMBL" id="AGH16906.1"/>
    </source>
</evidence>
<sequence length="56" mass="6317">MLIQNNLTSCTGDKIKSTVDELNSISSRRQNIPPSSVISDLVVHPHEKKEPKKHHE</sequence>
<protein>
    <submittedName>
        <fullName evidence="2">Uncharacterized protein</fullName>
    </submittedName>
</protein>
<reference evidence="2 3" key="1">
    <citation type="journal article" date="2013" name="Genome Announc.">
        <title>Complete Genome Sequence of a Chinese Strain of 'Candidatus Liberibacter asiaticus'.</title>
        <authorList>
            <person name="Lin H."/>
            <person name="Han C.S."/>
            <person name="Liu B."/>
            <person name="Lou B."/>
            <person name="Bai X."/>
            <person name="Deng C."/>
            <person name="Civerolo E.L."/>
            <person name="Gupta G."/>
        </authorList>
    </citation>
    <scope>NUCLEOTIDE SEQUENCE [LARGE SCALE GENOMIC DNA]</scope>
    <source>
        <strain evidence="3">gxpsy</strain>
    </source>
</reference>
<accession>A0ABM5NFX3</accession>
<feature type="compositionally biased region" description="Polar residues" evidence="1">
    <location>
        <begin position="25"/>
        <end position="38"/>
    </location>
</feature>
<evidence type="ECO:0000313" key="3">
    <source>
        <dbReference type="Proteomes" id="UP000011820"/>
    </source>
</evidence>
<name>A0ABM5NFX3_LIBAS</name>
<feature type="region of interest" description="Disordered" evidence="1">
    <location>
        <begin position="25"/>
        <end position="56"/>
    </location>
</feature>
<dbReference type="EMBL" id="CP004005">
    <property type="protein sequence ID" value="AGH16906.1"/>
    <property type="molecule type" value="Genomic_DNA"/>
</dbReference>
<organism evidence="2 3">
    <name type="scientific">Candidatus Liberibacter asiaticus str. gxpsy</name>
    <dbReference type="NCBI Taxonomy" id="1174529"/>
    <lineage>
        <taxon>Bacteria</taxon>
        <taxon>Pseudomonadati</taxon>
        <taxon>Pseudomonadota</taxon>
        <taxon>Alphaproteobacteria</taxon>
        <taxon>Hyphomicrobiales</taxon>
        <taxon>Rhizobiaceae</taxon>
        <taxon>Liberibacter</taxon>
    </lineage>
</organism>
<proteinExistence type="predicted"/>
<dbReference type="Proteomes" id="UP000011820">
    <property type="component" value="Chromosome"/>
</dbReference>
<keyword evidence="3" id="KW-1185">Reference proteome</keyword>